<protein>
    <recommendedName>
        <fullName evidence="5">ADP,ATP carrier protein</fullName>
    </recommendedName>
</protein>
<organism evidence="3 4">
    <name type="scientific">Prorocentrum cordatum</name>
    <dbReference type="NCBI Taxonomy" id="2364126"/>
    <lineage>
        <taxon>Eukaryota</taxon>
        <taxon>Sar</taxon>
        <taxon>Alveolata</taxon>
        <taxon>Dinophyceae</taxon>
        <taxon>Prorocentrales</taxon>
        <taxon>Prorocentraceae</taxon>
        <taxon>Prorocentrum</taxon>
    </lineage>
</organism>
<dbReference type="SUPFAM" id="SSF103473">
    <property type="entry name" value="MFS general substrate transporter"/>
    <property type="match status" value="1"/>
</dbReference>
<comment type="caution">
    <text evidence="3">The sequence shown here is derived from an EMBL/GenBank/DDBJ whole genome shotgun (WGS) entry which is preliminary data.</text>
</comment>
<feature type="transmembrane region" description="Helical" evidence="2">
    <location>
        <begin position="349"/>
        <end position="367"/>
    </location>
</feature>
<name>A0ABN9XRJ4_9DINO</name>
<evidence type="ECO:0000256" key="2">
    <source>
        <dbReference type="SAM" id="Phobius"/>
    </source>
</evidence>
<evidence type="ECO:0000313" key="3">
    <source>
        <dbReference type="EMBL" id="CAK0902590.1"/>
    </source>
</evidence>
<proteinExistence type="inferred from homology"/>
<keyword evidence="2" id="KW-0472">Membrane</keyword>
<accession>A0ABN9XRJ4</accession>
<feature type="transmembrane region" description="Helical" evidence="2">
    <location>
        <begin position="294"/>
        <end position="314"/>
    </location>
</feature>
<gene>
    <name evidence="3" type="ORF">PCOR1329_LOCUS79165</name>
</gene>
<dbReference type="InterPro" id="IPR036259">
    <property type="entry name" value="MFS_trans_sf"/>
</dbReference>
<dbReference type="PANTHER" id="PTHR19444">
    <property type="entry name" value="UNC-93 RELATED"/>
    <property type="match status" value="1"/>
</dbReference>
<dbReference type="EMBL" id="CAUYUJ010021093">
    <property type="protein sequence ID" value="CAK0902590.1"/>
    <property type="molecule type" value="Genomic_DNA"/>
</dbReference>
<feature type="transmembrane region" description="Helical" evidence="2">
    <location>
        <begin position="134"/>
        <end position="158"/>
    </location>
</feature>
<reference evidence="3" key="1">
    <citation type="submission" date="2023-10" db="EMBL/GenBank/DDBJ databases">
        <authorList>
            <person name="Chen Y."/>
            <person name="Shah S."/>
            <person name="Dougan E. K."/>
            <person name="Thang M."/>
            <person name="Chan C."/>
        </authorList>
    </citation>
    <scope>NUCLEOTIDE SEQUENCE [LARGE SCALE GENOMIC DNA]</scope>
</reference>
<feature type="transmembrane region" description="Helical" evidence="2">
    <location>
        <begin position="418"/>
        <end position="437"/>
    </location>
</feature>
<evidence type="ECO:0000256" key="1">
    <source>
        <dbReference type="ARBA" id="ARBA00009172"/>
    </source>
</evidence>
<feature type="transmembrane region" description="Helical" evidence="2">
    <location>
        <begin position="92"/>
        <end position="114"/>
    </location>
</feature>
<feature type="transmembrane region" description="Helical" evidence="2">
    <location>
        <begin position="67"/>
        <end position="85"/>
    </location>
</feature>
<keyword evidence="2" id="KW-1133">Transmembrane helix</keyword>
<sequence>MAEGVCPPAADNVAVRSAQQDARKARRHRREFLIMSIAFAVNHAAVTTPILYASSVLTSTAGLSGNAVLYGATLVVSLLFANPLFSLLGSNIGLSVSMVCYAAYVFLFSVAAAACVQTDAHGVCTEGSLVQFPAAIVGATIGGCGAGLLWTCQGAIFASSAQRLAEAEHKGMGATTAELAKTFGAIFLGFEAGVRLLTTVLREYAKLSYSDIFYMYSSLALLSALAFMATATNLQSGAAVLNAELFSKILAAGKLWRDPKFWLLQFTNITFGLAAAWLAGYVGENILSKAVSSGVIGFASALTSALAAVLCQVLGTVSQTTGKGPILMLGAVCFALLGALSKVGDPTEWGWGALVFYACMGVGRAVYESTNRAIFAEYFPGPDRSPGVFANVMVFTTGATSVAFVLDATGRAGVELHLLLLCAALTSPGFLLAAVLARRGEAQELLAADGIPP</sequence>
<keyword evidence="2" id="KW-0812">Transmembrane</keyword>
<feature type="transmembrane region" description="Helical" evidence="2">
    <location>
        <begin position="261"/>
        <end position="282"/>
    </location>
</feature>
<dbReference type="Proteomes" id="UP001189429">
    <property type="component" value="Unassembled WGS sequence"/>
</dbReference>
<dbReference type="Gene3D" id="1.20.1250.20">
    <property type="entry name" value="MFS general substrate transporter like domains"/>
    <property type="match status" value="1"/>
</dbReference>
<keyword evidence="4" id="KW-1185">Reference proteome</keyword>
<dbReference type="PANTHER" id="PTHR19444:SF13">
    <property type="entry name" value="PROTEIN UNC-93 HOMOLOG A"/>
    <property type="match status" value="1"/>
</dbReference>
<comment type="similarity">
    <text evidence="1">Belongs to the unc-93 family.</text>
</comment>
<feature type="transmembrane region" description="Helical" evidence="2">
    <location>
        <begin position="326"/>
        <end position="343"/>
    </location>
</feature>
<feature type="transmembrane region" description="Helical" evidence="2">
    <location>
        <begin position="213"/>
        <end position="241"/>
    </location>
</feature>
<dbReference type="InterPro" id="IPR051951">
    <property type="entry name" value="UNC-93_regulatory"/>
</dbReference>
<feature type="transmembrane region" description="Helical" evidence="2">
    <location>
        <begin position="32"/>
        <end position="55"/>
    </location>
</feature>
<evidence type="ECO:0000313" key="4">
    <source>
        <dbReference type="Proteomes" id="UP001189429"/>
    </source>
</evidence>
<evidence type="ECO:0008006" key="5">
    <source>
        <dbReference type="Google" id="ProtNLM"/>
    </source>
</evidence>
<feature type="transmembrane region" description="Helical" evidence="2">
    <location>
        <begin position="388"/>
        <end position="406"/>
    </location>
</feature>